<dbReference type="CDD" id="cd02968">
    <property type="entry name" value="SCO"/>
    <property type="match status" value="1"/>
</dbReference>
<name>T1C4N5_9ZZZZ</name>
<dbReference type="InterPro" id="IPR036249">
    <property type="entry name" value="Thioredoxin-like_sf"/>
</dbReference>
<reference evidence="2" key="1">
    <citation type="submission" date="2013-08" db="EMBL/GenBank/DDBJ databases">
        <authorList>
            <person name="Mendez C."/>
            <person name="Richter M."/>
            <person name="Ferrer M."/>
            <person name="Sanchez J."/>
        </authorList>
    </citation>
    <scope>NUCLEOTIDE SEQUENCE</scope>
</reference>
<gene>
    <name evidence="2" type="ORF">B1A_10192</name>
</gene>
<accession>T1C4N5</accession>
<dbReference type="AlphaFoldDB" id="T1C4N5"/>
<sequence>MYFGYSRCADECPDTLAMLARVRRLAALPALQVLFVTIDPHHDTPAVLARYLHRFDPRFIGLTGAPHQIRSLAGRLGVALGRIDLPGGGRTFEHTVAVFLFDGHGREAAVFTPPFDARRLALALRRAAPRLLGSA</sequence>
<organism evidence="2">
    <name type="scientific">mine drainage metagenome</name>
    <dbReference type="NCBI Taxonomy" id="410659"/>
    <lineage>
        <taxon>unclassified sequences</taxon>
        <taxon>metagenomes</taxon>
        <taxon>ecological metagenomes</taxon>
    </lineage>
</organism>
<dbReference type="PANTHER" id="PTHR12151">
    <property type="entry name" value="ELECTRON TRANSPORT PROTIN SCO1/SENC FAMILY MEMBER"/>
    <property type="match status" value="1"/>
</dbReference>
<reference evidence="2" key="2">
    <citation type="journal article" date="2014" name="ISME J.">
        <title>Microbial stratification in low pH oxic and suboxic macroscopic growths along an acid mine drainage.</title>
        <authorList>
            <person name="Mendez-Garcia C."/>
            <person name="Mesa V."/>
            <person name="Sprenger R.R."/>
            <person name="Richter M."/>
            <person name="Diez M.S."/>
            <person name="Solano J."/>
            <person name="Bargiela R."/>
            <person name="Golyshina O.V."/>
            <person name="Manteca A."/>
            <person name="Ramos J.L."/>
            <person name="Gallego J.R."/>
            <person name="Llorente I."/>
            <person name="Martins Dos Santos V.A."/>
            <person name="Jensen O.N."/>
            <person name="Pelaez A.I."/>
            <person name="Sanchez J."/>
            <person name="Ferrer M."/>
        </authorList>
    </citation>
    <scope>NUCLEOTIDE SEQUENCE</scope>
</reference>
<dbReference type="InterPro" id="IPR003782">
    <property type="entry name" value="SCO1/SenC"/>
</dbReference>
<dbReference type="Gene3D" id="3.40.30.10">
    <property type="entry name" value="Glutaredoxin"/>
    <property type="match status" value="1"/>
</dbReference>
<dbReference type="SUPFAM" id="SSF52833">
    <property type="entry name" value="Thioredoxin-like"/>
    <property type="match status" value="1"/>
</dbReference>
<comment type="caution">
    <text evidence="2">The sequence shown here is derived from an EMBL/GenBank/DDBJ whole genome shotgun (WGS) entry which is preliminary data.</text>
</comment>
<protein>
    <submittedName>
        <fullName evidence="2">Copper chaperone SCO1/SenC</fullName>
    </submittedName>
</protein>
<proteinExistence type="inferred from homology"/>
<dbReference type="PANTHER" id="PTHR12151:SF25">
    <property type="entry name" value="LINALOOL DEHYDRATASE_ISOMERASE DOMAIN-CONTAINING PROTEIN"/>
    <property type="match status" value="1"/>
</dbReference>
<comment type="similarity">
    <text evidence="1">Belongs to the SCO1/2 family.</text>
</comment>
<evidence type="ECO:0000313" key="2">
    <source>
        <dbReference type="EMBL" id="EQD60269.1"/>
    </source>
</evidence>
<evidence type="ECO:0000256" key="1">
    <source>
        <dbReference type="ARBA" id="ARBA00010996"/>
    </source>
</evidence>
<dbReference type="EMBL" id="AUZX01007255">
    <property type="protein sequence ID" value="EQD60269.1"/>
    <property type="molecule type" value="Genomic_DNA"/>
</dbReference>
<dbReference type="Pfam" id="PF02630">
    <property type="entry name" value="SCO1-SenC"/>
    <property type="match status" value="1"/>
</dbReference>